<proteinExistence type="predicted"/>
<gene>
    <name evidence="1" type="ORF">GOODEAATRI_008583</name>
</gene>
<sequence length="108" mass="12412">MGEVYKMKYSLLVRELIDSNLQLFASLAKMCKKPQKKKQFFCKSTGELLTKFHSTFGRETDPQHYRSPTVLNSKHIRCFSPHSYLVSPDVFCGKPQPSYHPTKAHSSS</sequence>
<comment type="caution">
    <text evidence="1">The sequence shown here is derived from an EMBL/GenBank/DDBJ whole genome shotgun (WGS) entry which is preliminary data.</text>
</comment>
<protein>
    <submittedName>
        <fullName evidence="1">Uncharacterized protein</fullName>
    </submittedName>
</protein>
<reference evidence="1 2" key="1">
    <citation type="submission" date="2021-06" db="EMBL/GenBank/DDBJ databases">
        <authorList>
            <person name="Palmer J.M."/>
        </authorList>
    </citation>
    <scope>NUCLEOTIDE SEQUENCE [LARGE SCALE GENOMIC DNA]</scope>
    <source>
        <strain evidence="1 2">GA_2019</strain>
        <tissue evidence="1">Muscle</tissue>
    </source>
</reference>
<dbReference type="Proteomes" id="UP001476798">
    <property type="component" value="Unassembled WGS sequence"/>
</dbReference>
<organism evidence="1 2">
    <name type="scientific">Goodea atripinnis</name>
    <dbReference type="NCBI Taxonomy" id="208336"/>
    <lineage>
        <taxon>Eukaryota</taxon>
        <taxon>Metazoa</taxon>
        <taxon>Chordata</taxon>
        <taxon>Craniata</taxon>
        <taxon>Vertebrata</taxon>
        <taxon>Euteleostomi</taxon>
        <taxon>Actinopterygii</taxon>
        <taxon>Neopterygii</taxon>
        <taxon>Teleostei</taxon>
        <taxon>Neoteleostei</taxon>
        <taxon>Acanthomorphata</taxon>
        <taxon>Ovalentaria</taxon>
        <taxon>Atherinomorphae</taxon>
        <taxon>Cyprinodontiformes</taxon>
        <taxon>Goodeidae</taxon>
        <taxon>Goodea</taxon>
    </lineage>
</organism>
<name>A0ABV0MZR4_9TELE</name>
<evidence type="ECO:0000313" key="1">
    <source>
        <dbReference type="EMBL" id="MEQ2164630.1"/>
    </source>
</evidence>
<keyword evidence="2" id="KW-1185">Reference proteome</keyword>
<dbReference type="EMBL" id="JAHRIO010020452">
    <property type="protein sequence ID" value="MEQ2164630.1"/>
    <property type="molecule type" value="Genomic_DNA"/>
</dbReference>
<accession>A0ABV0MZR4</accession>
<evidence type="ECO:0000313" key="2">
    <source>
        <dbReference type="Proteomes" id="UP001476798"/>
    </source>
</evidence>